<dbReference type="InterPro" id="IPR001307">
    <property type="entry name" value="Thiosulphate_STrfase_CS"/>
</dbReference>
<evidence type="ECO:0000313" key="6">
    <source>
        <dbReference type="EMBL" id="GEO34218.1"/>
    </source>
</evidence>
<protein>
    <recommendedName>
        <fullName evidence="3">Sulfurtransferase</fullName>
    </recommendedName>
</protein>
<dbReference type="SUPFAM" id="SSF52821">
    <property type="entry name" value="Rhodanese/Cell cycle control phosphatase"/>
    <property type="match status" value="2"/>
</dbReference>
<keyword evidence="3 6" id="KW-0808">Transferase</keyword>
<evidence type="ECO:0000256" key="2">
    <source>
        <dbReference type="ARBA" id="ARBA00047549"/>
    </source>
</evidence>
<dbReference type="PROSITE" id="PS00683">
    <property type="entry name" value="RHODANESE_2"/>
    <property type="match status" value="1"/>
</dbReference>
<comment type="caution">
    <text evidence="6">The sequence shown here is derived from an EMBL/GenBank/DDBJ whole genome shotgun (WGS) entry which is preliminary data.</text>
</comment>
<comment type="catalytic activity">
    <reaction evidence="2">
        <text>thiosulfate + hydrogen cyanide = thiocyanate + sulfite + 2 H(+)</text>
        <dbReference type="Rhea" id="RHEA:16881"/>
        <dbReference type="ChEBI" id="CHEBI:15378"/>
        <dbReference type="ChEBI" id="CHEBI:17359"/>
        <dbReference type="ChEBI" id="CHEBI:18022"/>
        <dbReference type="ChEBI" id="CHEBI:18407"/>
        <dbReference type="ChEBI" id="CHEBI:33542"/>
        <dbReference type="EC" id="2.8.1.1"/>
    </reaction>
</comment>
<accession>A0A512DCK9</accession>
<dbReference type="CDD" id="cd01448">
    <property type="entry name" value="TST_Repeat_1"/>
    <property type="match status" value="1"/>
</dbReference>
<dbReference type="SMART" id="SM00450">
    <property type="entry name" value="RHOD"/>
    <property type="match status" value="2"/>
</dbReference>
<feature type="domain" description="Rhodanese" evidence="5">
    <location>
        <begin position="160"/>
        <end position="281"/>
    </location>
</feature>
<organism evidence="6 7">
    <name type="scientific">Cellulomonas aerilata</name>
    <dbReference type="NCBI Taxonomy" id="515326"/>
    <lineage>
        <taxon>Bacteria</taxon>
        <taxon>Bacillati</taxon>
        <taxon>Actinomycetota</taxon>
        <taxon>Actinomycetes</taxon>
        <taxon>Micrococcales</taxon>
        <taxon>Cellulomonadaceae</taxon>
        <taxon>Cellulomonas</taxon>
    </lineage>
</organism>
<evidence type="ECO:0000256" key="1">
    <source>
        <dbReference type="ARBA" id="ARBA00022737"/>
    </source>
</evidence>
<dbReference type="PANTHER" id="PTHR43855:SF1">
    <property type="entry name" value="THIOSULFATE SULFURTRANSFERASE"/>
    <property type="match status" value="1"/>
</dbReference>
<evidence type="ECO:0000256" key="3">
    <source>
        <dbReference type="RuleBase" id="RU000507"/>
    </source>
</evidence>
<dbReference type="PROSITE" id="PS50206">
    <property type="entry name" value="RHODANESE_3"/>
    <property type="match status" value="2"/>
</dbReference>
<keyword evidence="7" id="KW-1185">Reference proteome</keyword>
<feature type="region of interest" description="Disordered" evidence="4">
    <location>
        <begin position="124"/>
        <end position="145"/>
    </location>
</feature>
<reference evidence="6 7" key="1">
    <citation type="submission" date="2019-07" db="EMBL/GenBank/DDBJ databases">
        <title>Whole genome shotgun sequence of Cellulomonas aerilata NBRC 106308.</title>
        <authorList>
            <person name="Hosoyama A."/>
            <person name="Uohara A."/>
            <person name="Ohji S."/>
            <person name="Ichikawa N."/>
        </authorList>
    </citation>
    <scope>NUCLEOTIDE SEQUENCE [LARGE SCALE GENOMIC DNA]</scope>
    <source>
        <strain evidence="6 7">NBRC 106308</strain>
    </source>
</reference>
<feature type="compositionally biased region" description="Pro residues" evidence="4">
    <location>
        <begin position="131"/>
        <end position="141"/>
    </location>
</feature>
<keyword evidence="1" id="KW-0677">Repeat</keyword>
<dbReference type="AlphaFoldDB" id="A0A512DCK9"/>
<proteinExistence type="predicted"/>
<dbReference type="Pfam" id="PF00581">
    <property type="entry name" value="Rhodanese"/>
    <property type="match status" value="2"/>
</dbReference>
<feature type="domain" description="Rhodanese" evidence="5">
    <location>
        <begin position="20"/>
        <end position="127"/>
    </location>
</feature>
<dbReference type="EMBL" id="BJYY01000013">
    <property type="protein sequence ID" value="GEO34218.1"/>
    <property type="molecule type" value="Genomic_DNA"/>
</dbReference>
<dbReference type="InterPro" id="IPR036873">
    <property type="entry name" value="Rhodanese-like_dom_sf"/>
</dbReference>
<dbReference type="GO" id="GO:0004792">
    <property type="term" value="F:thiosulfate-cyanide sulfurtransferase activity"/>
    <property type="evidence" value="ECO:0007669"/>
    <property type="project" value="UniProtKB-EC"/>
</dbReference>
<dbReference type="Gene3D" id="3.40.250.10">
    <property type="entry name" value="Rhodanese-like domain"/>
    <property type="match status" value="2"/>
</dbReference>
<sequence>MTADVVRSLVSTAWLAEHAADPGVRVLEVDGEAARYYDGHVPGALPVDWLDDLHAPVRRGFADAPALAALLGRLGVTPTTHVVLLGDAHNTYAASAFWLLRYYGHGPLSLVDGGRRAWEVEGRPLSTEVPEPAPADYPEPSPVSSVRASRDDILQRFVPGLPGTALLDCRTQIEYEGHGARGVDLPVERHRVPGHMPGARNLDSIDVLDEATHRFRPLPELRAMFADRGVEPDTEVALYCRLAERSSLLWFALHEVVGHGRARNYDGGWAEYGSLVDVPVER</sequence>
<dbReference type="InterPro" id="IPR051126">
    <property type="entry name" value="Thiosulfate_sulfurtransferase"/>
</dbReference>
<dbReference type="InterPro" id="IPR001763">
    <property type="entry name" value="Rhodanese-like_dom"/>
</dbReference>
<gene>
    <name evidence="6" type="ORF">CAE01nite_19430</name>
</gene>
<evidence type="ECO:0000256" key="4">
    <source>
        <dbReference type="SAM" id="MobiDB-lite"/>
    </source>
</evidence>
<dbReference type="RefSeq" id="WP_146903392.1">
    <property type="nucleotide sequence ID" value="NZ_BAAARM010000003.1"/>
</dbReference>
<dbReference type="Proteomes" id="UP000321181">
    <property type="component" value="Unassembled WGS sequence"/>
</dbReference>
<dbReference type="PANTHER" id="PTHR43855">
    <property type="entry name" value="THIOSULFATE SULFURTRANSFERASE"/>
    <property type="match status" value="1"/>
</dbReference>
<evidence type="ECO:0000313" key="7">
    <source>
        <dbReference type="Proteomes" id="UP000321181"/>
    </source>
</evidence>
<name>A0A512DCK9_9CELL</name>
<dbReference type="OrthoDB" id="9781034at2"/>
<evidence type="ECO:0000259" key="5">
    <source>
        <dbReference type="PROSITE" id="PS50206"/>
    </source>
</evidence>
<dbReference type="PROSITE" id="PS00380">
    <property type="entry name" value="RHODANESE_1"/>
    <property type="match status" value="1"/>
</dbReference>